<evidence type="ECO:0000256" key="4">
    <source>
        <dbReference type="ARBA" id="ARBA00023155"/>
    </source>
</evidence>
<dbReference type="Proteomes" id="UP001292079">
    <property type="component" value="Unassembled WGS sequence"/>
</dbReference>
<dbReference type="EMBL" id="JALJAT010000076">
    <property type="protein sequence ID" value="KAK4467436.1"/>
    <property type="molecule type" value="Genomic_DNA"/>
</dbReference>
<dbReference type="InterPro" id="IPR017970">
    <property type="entry name" value="Homeobox_CS"/>
</dbReference>
<comment type="similarity">
    <text evidence="2">Belongs to the TALE/IRO homeobox family.</text>
</comment>
<dbReference type="Pfam" id="PF05920">
    <property type="entry name" value="Homeobox_KN"/>
    <property type="match status" value="1"/>
</dbReference>
<accession>A0AAE1Z4I4</accession>
<dbReference type="FunFam" id="1.10.10.60:FF:000003">
    <property type="entry name" value="Iroquois-class homeobox protein IRX"/>
    <property type="match status" value="1"/>
</dbReference>
<comment type="subcellular location">
    <subcellularLocation>
        <location evidence="1 6">Nucleus</location>
    </subcellularLocation>
</comment>
<keyword evidence="4 6" id="KW-0371">Homeobox</keyword>
<feature type="DNA-binding region" description="Homeobox" evidence="6">
    <location>
        <begin position="43"/>
        <end position="105"/>
    </location>
</feature>
<dbReference type="InterPro" id="IPR009057">
    <property type="entry name" value="Homeodomain-like_sf"/>
</dbReference>
<dbReference type="GO" id="GO:0030182">
    <property type="term" value="P:neuron differentiation"/>
    <property type="evidence" value="ECO:0007669"/>
    <property type="project" value="TreeGrafter"/>
</dbReference>
<evidence type="ECO:0000256" key="2">
    <source>
        <dbReference type="ARBA" id="ARBA00008446"/>
    </source>
</evidence>
<reference evidence="8" key="2">
    <citation type="journal article" date="2023" name="Infect Dis Poverty">
        <title>Chromosome-scale genome of the human blood fluke Schistosoma mekongi and its implications for public health.</title>
        <authorList>
            <person name="Zhou M."/>
            <person name="Xu L."/>
            <person name="Xu D."/>
            <person name="Chen W."/>
            <person name="Khan J."/>
            <person name="Hu Y."/>
            <person name="Huang H."/>
            <person name="Wei H."/>
            <person name="Zhang Y."/>
            <person name="Chusongsang P."/>
            <person name="Tanasarnprasert K."/>
            <person name="Hu X."/>
            <person name="Limpanont Y."/>
            <person name="Lv Z."/>
        </authorList>
    </citation>
    <scope>NUCLEOTIDE SEQUENCE</scope>
    <source>
        <strain evidence="8">LV_2022a</strain>
    </source>
</reference>
<dbReference type="InterPro" id="IPR001356">
    <property type="entry name" value="HD"/>
</dbReference>
<evidence type="ECO:0000259" key="7">
    <source>
        <dbReference type="PROSITE" id="PS50071"/>
    </source>
</evidence>
<dbReference type="InterPro" id="IPR008422">
    <property type="entry name" value="KN_HD"/>
</dbReference>
<dbReference type="SUPFAM" id="SSF46689">
    <property type="entry name" value="Homeodomain-like"/>
    <property type="match status" value="1"/>
</dbReference>
<dbReference type="GO" id="GO:0005634">
    <property type="term" value="C:nucleus"/>
    <property type="evidence" value="ECO:0007669"/>
    <property type="project" value="UniProtKB-SubCell"/>
</dbReference>
<gene>
    <name evidence="8" type="ORF">MN116_009063</name>
</gene>
<feature type="domain" description="Homeobox" evidence="7">
    <location>
        <begin position="41"/>
        <end position="104"/>
    </location>
</feature>
<organism evidence="8 9">
    <name type="scientific">Schistosoma mekongi</name>
    <name type="common">Parasitic worm</name>
    <dbReference type="NCBI Taxonomy" id="38744"/>
    <lineage>
        <taxon>Eukaryota</taxon>
        <taxon>Metazoa</taxon>
        <taxon>Spiralia</taxon>
        <taxon>Lophotrochozoa</taxon>
        <taxon>Platyhelminthes</taxon>
        <taxon>Trematoda</taxon>
        <taxon>Digenea</taxon>
        <taxon>Strigeidida</taxon>
        <taxon>Schistosomatoidea</taxon>
        <taxon>Schistosomatidae</taxon>
        <taxon>Schistosoma</taxon>
    </lineage>
</organism>
<dbReference type="PROSITE" id="PS50071">
    <property type="entry name" value="HOMEOBOX_2"/>
    <property type="match status" value="1"/>
</dbReference>
<protein>
    <recommendedName>
        <fullName evidence="7">Homeobox domain-containing protein</fullName>
    </recommendedName>
</protein>
<evidence type="ECO:0000256" key="6">
    <source>
        <dbReference type="PROSITE-ProRule" id="PRU00108"/>
    </source>
</evidence>
<dbReference type="GO" id="GO:0000981">
    <property type="term" value="F:DNA-binding transcription factor activity, RNA polymerase II-specific"/>
    <property type="evidence" value="ECO:0007669"/>
    <property type="project" value="InterPro"/>
</dbReference>
<proteinExistence type="inferred from homology"/>
<evidence type="ECO:0000313" key="9">
    <source>
        <dbReference type="Proteomes" id="UP001292079"/>
    </source>
</evidence>
<dbReference type="PROSITE" id="PS00027">
    <property type="entry name" value="HOMEOBOX_1"/>
    <property type="match status" value="1"/>
</dbReference>
<evidence type="ECO:0000313" key="8">
    <source>
        <dbReference type="EMBL" id="KAK4467436.1"/>
    </source>
</evidence>
<evidence type="ECO:0000256" key="5">
    <source>
        <dbReference type="ARBA" id="ARBA00023242"/>
    </source>
</evidence>
<sequence length="382" mass="44330">MNNLLIENLESWEHLQKNTLSSNIDPHLLTFYGGSCCPVELKHSNRRKNATRETTSMLKAWLNEHRKNPYPTKGEKIMLALITKMSLTQVSTWFANARRRLKKENKVTWNLHNYDKFTLCKLFNKHKTIETMIDNNNNINKLNINSSTSRIRTLSHSYNSIESIPKKRPNLDYENSKLTINSIENDYCINKLKPCKIWSLVDIMNEQNNTQNIQHELLLLNEKNSINLHNTPYDNWSLIENRKLQSSKNLLKTSNESSSYQIKMNNITPKLLDMHNNDHINENNINHKLKEDLSTFSSLPIINNTTSSSISCNNDTINNNIHIQSNASSLLSPDTLTALYLYYQQNLQRAQEQNHSTTLSSLSYQFPMMGQQPPSPLQQQQQ</sequence>
<reference evidence="8" key="1">
    <citation type="submission" date="2022-04" db="EMBL/GenBank/DDBJ databases">
        <authorList>
            <person name="Xu L."/>
            <person name="Lv Z."/>
        </authorList>
    </citation>
    <scope>NUCLEOTIDE SEQUENCE</scope>
    <source>
        <strain evidence="8">LV_2022a</strain>
    </source>
</reference>
<comment type="caution">
    <text evidence="8">The sequence shown here is derived from an EMBL/GenBank/DDBJ whole genome shotgun (WGS) entry which is preliminary data.</text>
</comment>
<keyword evidence="9" id="KW-1185">Reference proteome</keyword>
<dbReference type="PANTHER" id="PTHR11211:SF40">
    <property type="entry name" value="MIRROR, ISOFORM C"/>
    <property type="match status" value="1"/>
</dbReference>
<dbReference type="SMART" id="SM00389">
    <property type="entry name" value="HOX"/>
    <property type="match status" value="1"/>
</dbReference>
<dbReference type="GO" id="GO:0048468">
    <property type="term" value="P:cell development"/>
    <property type="evidence" value="ECO:0007669"/>
    <property type="project" value="TreeGrafter"/>
</dbReference>
<keyword evidence="5 6" id="KW-0539">Nucleus</keyword>
<keyword evidence="3 6" id="KW-0238">DNA-binding</keyword>
<evidence type="ECO:0000256" key="1">
    <source>
        <dbReference type="ARBA" id="ARBA00004123"/>
    </source>
</evidence>
<evidence type="ECO:0000256" key="3">
    <source>
        <dbReference type="ARBA" id="ARBA00023125"/>
    </source>
</evidence>
<name>A0AAE1Z4I4_SCHME</name>
<dbReference type="Gene3D" id="1.10.10.60">
    <property type="entry name" value="Homeodomain-like"/>
    <property type="match status" value="1"/>
</dbReference>
<dbReference type="GO" id="GO:0000978">
    <property type="term" value="F:RNA polymerase II cis-regulatory region sequence-specific DNA binding"/>
    <property type="evidence" value="ECO:0007669"/>
    <property type="project" value="TreeGrafter"/>
</dbReference>
<dbReference type="AlphaFoldDB" id="A0AAE1Z4I4"/>
<dbReference type="CDD" id="cd00086">
    <property type="entry name" value="homeodomain"/>
    <property type="match status" value="1"/>
</dbReference>
<dbReference type="PANTHER" id="PTHR11211">
    <property type="entry name" value="IROQUOIS-CLASS HOMEODOMAIN PROTEIN IRX"/>
    <property type="match status" value="1"/>
</dbReference>